<sequence length="118" mass="12096">MAEGGQPQQQPPQLGPGATSRGMKRESELELPVPGAGPDGPEPGVSKRPRTEEAADGGMQVTARDGRRVTAGRGGLGPWGAGWAWLESELGARCRGCAHKGAPEAARGSGVFLLELGD</sequence>
<evidence type="ECO:0000256" key="1">
    <source>
        <dbReference type="SAM" id="MobiDB-lite"/>
    </source>
</evidence>
<protein>
    <submittedName>
        <fullName evidence="2">RNA binding protein fox-1-like protein 2</fullName>
    </submittedName>
</protein>
<gene>
    <name evidence="2" type="ORF">LTLLF_113765</name>
</gene>
<reference evidence="2" key="1">
    <citation type="submission" date="2020-03" db="EMBL/GenBank/DDBJ databases">
        <title>Studies in the Genomics of Life Span.</title>
        <authorList>
            <person name="Glass D."/>
        </authorList>
    </citation>
    <scope>NUCLEOTIDE SEQUENCE</scope>
    <source>
        <strain evidence="2">LTLLF</strain>
        <tissue evidence="2">Muscle</tissue>
    </source>
</reference>
<proteinExistence type="predicted"/>
<organism evidence="2 3">
    <name type="scientific">Microtus ochrogaster</name>
    <name type="common">Prairie vole</name>
    <dbReference type="NCBI Taxonomy" id="79684"/>
    <lineage>
        <taxon>Eukaryota</taxon>
        <taxon>Metazoa</taxon>
        <taxon>Chordata</taxon>
        <taxon>Craniata</taxon>
        <taxon>Vertebrata</taxon>
        <taxon>Euteleostomi</taxon>
        <taxon>Mammalia</taxon>
        <taxon>Eutheria</taxon>
        <taxon>Euarchontoglires</taxon>
        <taxon>Glires</taxon>
        <taxon>Rodentia</taxon>
        <taxon>Myomorpha</taxon>
        <taxon>Muroidea</taxon>
        <taxon>Cricetidae</taxon>
        <taxon>Arvicolinae</taxon>
        <taxon>Microtus</taxon>
    </lineage>
</organism>
<accession>A0A8J6L3T0</accession>
<comment type="caution">
    <text evidence="2">The sequence shown here is derived from an EMBL/GenBank/DDBJ whole genome shotgun (WGS) entry which is preliminary data.</text>
</comment>
<dbReference type="Proteomes" id="UP000710432">
    <property type="component" value="Unassembled WGS sequence"/>
</dbReference>
<evidence type="ECO:0000313" key="2">
    <source>
        <dbReference type="EMBL" id="KAH0518723.1"/>
    </source>
</evidence>
<evidence type="ECO:0000313" key="3">
    <source>
        <dbReference type="Proteomes" id="UP000710432"/>
    </source>
</evidence>
<name>A0A8J6L3T0_MICOH</name>
<feature type="region of interest" description="Disordered" evidence="1">
    <location>
        <begin position="1"/>
        <end position="79"/>
    </location>
</feature>
<dbReference type="AlphaFoldDB" id="A0A8J6L3T0"/>
<dbReference type="EMBL" id="JAATJU010009100">
    <property type="protein sequence ID" value="KAH0518723.1"/>
    <property type="molecule type" value="Genomic_DNA"/>
</dbReference>